<dbReference type="PROSITE" id="PS50887">
    <property type="entry name" value="GGDEF"/>
    <property type="match status" value="1"/>
</dbReference>
<dbReference type="Gene3D" id="3.30.70.270">
    <property type="match status" value="1"/>
</dbReference>
<feature type="non-terminal residue" evidence="3">
    <location>
        <position position="260"/>
    </location>
</feature>
<keyword evidence="1" id="KW-0175">Coiled coil</keyword>
<dbReference type="InterPro" id="IPR029016">
    <property type="entry name" value="GAF-like_dom_sf"/>
</dbReference>
<dbReference type="GO" id="GO:0052621">
    <property type="term" value="F:diguanylate cyclase activity"/>
    <property type="evidence" value="ECO:0007669"/>
    <property type="project" value="TreeGrafter"/>
</dbReference>
<dbReference type="AlphaFoldDB" id="X1B2D2"/>
<evidence type="ECO:0000256" key="1">
    <source>
        <dbReference type="SAM" id="Coils"/>
    </source>
</evidence>
<dbReference type="SUPFAM" id="SSF55073">
    <property type="entry name" value="Nucleotide cyclase"/>
    <property type="match status" value="1"/>
</dbReference>
<dbReference type="NCBIfam" id="TIGR00254">
    <property type="entry name" value="GGDEF"/>
    <property type="match status" value="1"/>
</dbReference>
<dbReference type="InterPro" id="IPR029787">
    <property type="entry name" value="Nucleotide_cyclase"/>
</dbReference>
<reference evidence="3" key="1">
    <citation type="journal article" date="2014" name="Front. Microbiol.">
        <title>High frequency of phylogenetically diverse reductive dehalogenase-homologous genes in deep subseafloor sedimentary metagenomes.</title>
        <authorList>
            <person name="Kawai M."/>
            <person name="Futagami T."/>
            <person name="Toyoda A."/>
            <person name="Takaki Y."/>
            <person name="Nishi S."/>
            <person name="Hori S."/>
            <person name="Arai W."/>
            <person name="Tsubouchi T."/>
            <person name="Morono Y."/>
            <person name="Uchiyama I."/>
            <person name="Ito T."/>
            <person name="Fujiyama A."/>
            <person name="Inagaki F."/>
            <person name="Takami H."/>
        </authorList>
    </citation>
    <scope>NUCLEOTIDE SEQUENCE</scope>
    <source>
        <strain evidence="3">Expedition CK06-06</strain>
    </source>
</reference>
<dbReference type="PANTHER" id="PTHR45138">
    <property type="entry name" value="REGULATORY COMPONENTS OF SENSORY TRANSDUCTION SYSTEM"/>
    <property type="match status" value="1"/>
</dbReference>
<dbReference type="Pfam" id="PF00990">
    <property type="entry name" value="GGDEF"/>
    <property type="match status" value="1"/>
</dbReference>
<dbReference type="PANTHER" id="PTHR45138:SF9">
    <property type="entry name" value="DIGUANYLATE CYCLASE DGCM-RELATED"/>
    <property type="match status" value="1"/>
</dbReference>
<dbReference type="Pfam" id="PF13185">
    <property type="entry name" value="GAF_2"/>
    <property type="match status" value="1"/>
</dbReference>
<evidence type="ECO:0000313" key="3">
    <source>
        <dbReference type="EMBL" id="GAG66156.1"/>
    </source>
</evidence>
<evidence type="ECO:0000259" key="2">
    <source>
        <dbReference type="PROSITE" id="PS50887"/>
    </source>
</evidence>
<dbReference type="Gene3D" id="3.30.450.40">
    <property type="match status" value="1"/>
</dbReference>
<accession>X1B2D2</accession>
<dbReference type="GO" id="GO:1902201">
    <property type="term" value="P:negative regulation of bacterial-type flagellum-dependent cell motility"/>
    <property type="evidence" value="ECO:0007669"/>
    <property type="project" value="TreeGrafter"/>
</dbReference>
<sequence length="260" mass="29790">MLNQSKEKVELKKELDVLNKERRRLNRELSTLKLIISEINSTLNLNRVLDLIIQKGIQIVEAERGSLMLFDHRKEELYIKSSVGLNKRTVSAVRIAPGEGIAGWVFKEGKPLLIKKGAKDPRFKKFEEEEEELKSVISVPLKIKNKVIGVINADDKREGDFFSIDDLNLFSTFANQAAIAIQNAQLHQEVKQQAITDGLTGLYNFRYIKGRLEEEVKRAQRFKHYLALIMADIDNFKNFNDTYGHPEGNKVLKSLANILR</sequence>
<dbReference type="CDD" id="cd01949">
    <property type="entry name" value="GGDEF"/>
    <property type="match status" value="1"/>
</dbReference>
<feature type="domain" description="GGDEF" evidence="2">
    <location>
        <begin position="224"/>
        <end position="260"/>
    </location>
</feature>
<dbReference type="InterPro" id="IPR000160">
    <property type="entry name" value="GGDEF_dom"/>
</dbReference>
<protein>
    <recommendedName>
        <fullName evidence="2">GGDEF domain-containing protein</fullName>
    </recommendedName>
</protein>
<organism evidence="3">
    <name type="scientific">marine sediment metagenome</name>
    <dbReference type="NCBI Taxonomy" id="412755"/>
    <lineage>
        <taxon>unclassified sequences</taxon>
        <taxon>metagenomes</taxon>
        <taxon>ecological metagenomes</taxon>
    </lineage>
</organism>
<dbReference type="SUPFAM" id="SSF55781">
    <property type="entry name" value="GAF domain-like"/>
    <property type="match status" value="1"/>
</dbReference>
<dbReference type="EMBL" id="BART01001292">
    <property type="protein sequence ID" value="GAG66156.1"/>
    <property type="molecule type" value="Genomic_DNA"/>
</dbReference>
<comment type="caution">
    <text evidence="3">The sequence shown here is derived from an EMBL/GenBank/DDBJ whole genome shotgun (WGS) entry which is preliminary data.</text>
</comment>
<name>X1B2D2_9ZZZZ</name>
<dbReference type="InterPro" id="IPR003018">
    <property type="entry name" value="GAF"/>
</dbReference>
<dbReference type="SMART" id="SM00065">
    <property type="entry name" value="GAF"/>
    <property type="match status" value="1"/>
</dbReference>
<dbReference type="InterPro" id="IPR043128">
    <property type="entry name" value="Rev_trsase/Diguanyl_cyclase"/>
</dbReference>
<proteinExistence type="predicted"/>
<gene>
    <name evidence="3" type="ORF">S01H4_04720</name>
</gene>
<dbReference type="GO" id="GO:0005886">
    <property type="term" value="C:plasma membrane"/>
    <property type="evidence" value="ECO:0007669"/>
    <property type="project" value="TreeGrafter"/>
</dbReference>
<feature type="coiled-coil region" evidence="1">
    <location>
        <begin position="1"/>
        <end position="35"/>
    </location>
</feature>
<dbReference type="InterPro" id="IPR050469">
    <property type="entry name" value="Diguanylate_Cyclase"/>
</dbReference>
<dbReference type="GO" id="GO:0043709">
    <property type="term" value="P:cell adhesion involved in single-species biofilm formation"/>
    <property type="evidence" value="ECO:0007669"/>
    <property type="project" value="TreeGrafter"/>
</dbReference>